<feature type="region of interest" description="Disordered" evidence="1">
    <location>
        <begin position="1"/>
        <end position="117"/>
    </location>
</feature>
<organism evidence="2 3">
    <name type="scientific">Prorocentrum cordatum</name>
    <dbReference type="NCBI Taxonomy" id="2364126"/>
    <lineage>
        <taxon>Eukaryota</taxon>
        <taxon>Sar</taxon>
        <taxon>Alveolata</taxon>
        <taxon>Dinophyceae</taxon>
        <taxon>Prorocentrales</taxon>
        <taxon>Prorocentraceae</taxon>
        <taxon>Prorocentrum</taxon>
    </lineage>
</organism>
<keyword evidence="3" id="KW-1185">Reference proteome</keyword>
<sequence>SPTAQGLPAGAPLPPAARRGREPARRHGREAPPEGRGEGEGARQRPRPAQEGGLEAEGGGAAPPERRGAAEGRAQAGAARVEELQREPAAQGAAGEGLRLRPATGGGGGAGAAKGGRARLAAALEARGAAGAGVHPRGVEAFLLQNPVEAHAAQKLRALPHDQARMVCSQSLSGARDKTAVILGRIRNMTRSSNSYSSSWQA</sequence>
<accession>A0ABN9YCU3</accession>
<protein>
    <recommendedName>
        <fullName evidence="4">RNA helicase</fullName>
    </recommendedName>
</protein>
<evidence type="ECO:0008006" key="4">
    <source>
        <dbReference type="Google" id="ProtNLM"/>
    </source>
</evidence>
<proteinExistence type="predicted"/>
<name>A0ABN9YCU3_9DINO</name>
<feature type="non-terminal residue" evidence="2">
    <location>
        <position position="202"/>
    </location>
</feature>
<dbReference type="Proteomes" id="UP001189429">
    <property type="component" value="Unassembled WGS sequence"/>
</dbReference>
<comment type="caution">
    <text evidence="2">The sequence shown here is derived from an EMBL/GenBank/DDBJ whole genome shotgun (WGS) entry which is preliminary data.</text>
</comment>
<gene>
    <name evidence="2" type="ORF">PCOR1329_LOCUS84250</name>
</gene>
<evidence type="ECO:0000256" key="1">
    <source>
        <dbReference type="SAM" id="MobiDB-lite"/>
    </source>
</evidence>
<feature type="compositionally biased region" description="Basic and acidic residues" evidence="1">
    <location>
        <begin position="19"/>
        <end position="43"/>
    </location>
</feature>
<feature type="compositionally biased region" description="Gly residues" evidence="1">
    <location>
        <begin position="104"/>
        <end position="114"/>
    </location>
</feature>
<evidence type="ECO:0000313" key="2">
    <source>
        <dbReference type="EMBL" id="CAK0909959.1"/>
    </source>
</evidence>
<dbReference type="EMBL" id="CAUYUJ010022295">
    <property type="protein sequence ID" value="CAK0909959.1"/>
    <property type="molecule type" value="Genomic_DNA"/>
</dbReference>
<reference evidence="2" key="1">
    <citation type="submission" date="2023-10" db="EMBL/GenBank/DDBJ databases">
        <authorList>
            <person name="Chen Y."/>
            <person name="Shah S."/>
            <person name="Dougan E. K."/>
            <person name="Thang M."/>
            <person name="Chan C."/>
        </authorList>
    </citation>
    <scope>NUCLEOTIDE SEQUENCE [LARGE SCALE GENOMIC DNA]</scope>
</reference>
<evidence type="ECO:0000313" key="3">
    <source>
        <dbReference type="Proteomes" id="UP001189429"/>
    </source>
</evidence>
<feature type="non-terminal residue" evidence="2">
    <location>
        <position position="1"/>
    </location>
</feature>